<gene>
    <name evidence="2" type="ORF">N7532_003201</name>
</gene>
<accession>A0A9W9FM24</accession>
<name>A0A9W9FM24_9EURO</name>
<evidence type="ECO:0000313" key="3">
    <source>
        <dbReference type="Proteomes" id="UP001149074"/>
    </source>
</evidence>
<dbReference type="GeneID" id="81354674"/>
<keyword evidence="3" id="KW-1185">Reference proteome</keyword>
<feature type="compositionally biased region" description="Acidic residues" evidence="1">
    <location>
        <begin position="105"/>
        <end position="114"/>
    </location>
</feature>
<dbReference type="RefSeq" id="XP_056476052.1">
    <property type="nucleotide sequence ID" value="XM_056615695.1"/>
</dbReference>
<reference evidence="2" key="1">
    <citation type="submission" date="2022-11" db="EMBL/GenBank/DDBJ databases">
        <authorList>
            <person name="Petersen C."/>
        </authorList>
    </citation>
    <scope>NUCLEOTIDE SEQUENCE</scope>
    <source>
        <strain evidence="2">IBT 30761</strain>
    </source>
</reference>
<proteinExistence type="predicted"/>
<dbReference type="AlphaFoldDB" id="A0A9W9FM24"/>
<dbReference type="EMBL" id="JAPQKI010000004">
    <property type="protein sequence ID" value="KAJ5102672.1"/>
    <property type="molecule type" value="Genomic_DNA"/>
</dbReference>
<evidence type="ECO:0000256" key="1">
    <source>
        <dbReference type="SAM" id="MobiDB-lite"/>
    </source>
</evidence>
<dbReference type="OrthoDB" id="4507607at2759"/>
<evidence type="ECO:0000313" key="2">
    <source>
        <dbReference type="EMBL" id="KAJ5102672.1"/>
    </source>
</evidence>
<feature type="region of interest" description="Disordered" evidence="1">
    <location>
        <begin position="93"/>
        <end position="114"/>
    </location>
</feature>
<reference evidence="2" key="2">
    <citation type="journal article" date="2023" name="IMA Fungus">
        <title>Comparative genomic study of the Penicillium genus elucidates a diverse pangenome and 15 lateral gene transfer events.</title>
        <authorList>
            <person name="Petersen C."/>
            <person name="Sorensen T."/>
            <person name="Nielsen M.R."/>
            <person name="Sondergaard T.E."/>
            <person name="Sorensen J.L."/>
            <person name="Fitzpatrick D.A."/>
            <person name="Frisvad J.C."/>
            <person name="Nielsen K.L."/>
        </authorList>
    </citation>
    <scope>NUCLEOTIDE SEQUENCE</scope>
    <source>
        <strain evidence="2">IBT 30761</strain>
    </source>
</reference>
<comment type="caution">
    <text evidence="2">The sequence shown here is derived from an EMBL/GenBank/DDBJ whole genome shotgun (WGS) entry which is preliminary data.</text>
</comment>
<organism evidence="2 3">
    <name type="scientific">Penicillium argentinense</name>
    <dbReference type="NCBI Taxonomy" id="1131581"/>
    <lineage>
        <taxon>Eukaryota</taxon>
        <taxon>Fungi</taxon>
        <taxon>Dikarya</taxon>
        <taxon>Ascomycota</taxon>
        <taxon>Pezizomycotina</taxon>
        <taxon>Eurotiomycetes</taxon>
        <taxon>Eurotiomycetidae</taxon>
        <taxon>Eurotiales</taxon>
        <taxon>Aspergillaceae</taxon>
        <taxon>Penicillium</taxon>
    </lineage>
</organism>
<dbReference type="Proteomes" id="UP001149074">
    <property type="component" value="Unassembled WGS sequence"/>
</dbReference>
<protein>
    <submittedName>
        <fullName evidence="2">Uncharacterized protein</fullName>
    </submittedName>
</protein>
<sequence>MNVMKVVTWACYAWHVDGISQNIRNCFSGSGWLDIPVGDQADAEQEELMAARQWLWRSVEKLEQINFIHKAMEVNTFINPPFESSERAFIEEEQMATQASSVEIPEGDSDEEVE</sequence>